<dbReference type="NCBIfam" id="TIGR00251">
    <property type="entry name" value="DUF167 family protein"/>
    <property type="match status" value="1"/>
</dbReference>
<dbReference type="PANTHER" id="PTHR13420">
    <property type="entry name" value="UPF0235 PROTEIN C15ORF40"/>
    <property type="match status" value="1"/>
</dbReference>
<dbReference type="Pfam" id="PF02594">
    <property type="entry name" value="DUF167"/>
    <property type="match status" value="1"/>
</dbReference>
<dbReference type="RefSeq" id="WP_331256031.1">
    <property type="nucleotide sequence ID" value="NZ_CP133270.1"/>
</dbReference>
<dbReference type="InterPro" id="IPR003746">
    <property type="entry name" value="DUF167"/>
</dbReference>
<comment type="similarity">
    <text evidence="1">Belongs to the UPF0235 family.</text>
</comment>
<gene>
    <name evidence="2" type="ORF">Bealeia1_01456</name>
</gene>
<dbReference type="InterPro" id="IPR036591">
    <property type="entry name" value="YggU-like_sf"/>
</dbReference>
<protein>
    <submittedName>
        <fullName evidence="2">DUF167 domain-containing protein</fullName>
    </submittedName>
</protein>
<evidence type="ECO:0000313" key="3">
    <source>
        <dbReference type="Proteomes" id="UP001330434"/>
    </source>
</evidence>
<name>A0ABZ2C6L2_9PROT</name>
<accession>A0ABZ2C6L2</accession>
<evidence type="ECO:0000256" key="1">
    <source>
        <dbReference type="ARBA" id="ARBA00010364"/>
    </source>
</evidence>
<dbReference type="Gene3D" id="3.30.1200.10">
    <property type="entry name" value="YggU-like"/>
    <property type="match status" value="1"/>
</dbReference>
<sequence>MRIKVRVIAGARTNEILELDEPHHYKVKVTTVPEKGKANTAVMKTLAKHFQVSASKIRLIKGETASDKIFEIIL</sequence>
<keyword evidence="3" id="KW-1185">Reference proteome</keyword>
<evidence type="ECO:0000313" key="2">
    <source>
        <dbReference type="EMBL" id="WVX67258.1"/>
    </source>
</evidence>
<dbReference type="EMBL" id="CP133270">
    <property type="protein sequence ID" value="WVX67258.1"/>
    <property type="molecule type" value="Genomic_DNA"/>
</dbReference>
<reference evidence="2 3" key="1">
    <citation type="journal article" date="2024" name="Environ. Microbiol.">
        <title>Novel evolutionary insights on the interactions of the Holosporales (Alphaproteobacteria) with eukaryotic hosts from comparative genomics.</title>
        <authorList>
            <person name="Giovannini M."/>
            <person name="Petroni G."/>
            <person name="Castelli M."/>
        </authorList>
    </citation>
    <scope>NUCLEOTIDE SEQUENCE [LARGE SCALE GENOMIC DNA]</scope>
    <source>
        <strain evidence="2 3">US_Bl 15I1</strain>
    </source>
</reference>
<organism evidence="2 3">
    <name type="scientific">Candidatus Bealeia paramacronuclearis</name>
    <dbReference type="NCBI Taxonomy" id="1921001"/>
    <lineage>
        <taxon>Bacteria</taxon>
        <taxon>Pseudomonadati</taxon>
        <taxon>Pseudomonadota</taxon>
        <taxon>Alphaproteobacteria</taxon>
        <taxon>Holosporales</taxon>
        <taxon>Holosporaceae</taxon>
        <taxon>Candidatus Bealeia</taxon>
    </lineage>
</organism>
<dbReference type="PANTHER" id="PTHR13420:SF7">
    <property type="entry name" value="UPF0235 PROTEIN C15ORF40"/>
    <property type="match status" value="1"/>
</dbReference>
<dbReference type="SUPFAM" id="SSF69786">
    <property type="entry name" value="YggU-like"/>
    <property type="match status" value="1"/>
</dbReference>
<dbReference type="SMART" id="SM01152">
    <property type="entry name" value="DUF167"/>
    <property type="match status" value="1"/>
</dbReference>
<dbReference type="Proteomes" id="UP001330434">
    <property type="component" value="Chromosome"/>
</dbReference>
<proteinExistence type="inferred from homology"/>